<dbReference type="EMBL" id="KB530911">
    <property type="protein sequence ID" value="EMP34847.1"/>
    <property type="molecule type" value="Genomic_DNA"/>
</dbReference>
<feature type="compositionally biased region" description="Basic and acidic residues" evidence="1">
    <location>
        <begin position="10"/>
        <end position="27"/>
    </location>
</feature>
<reference evidence="3" key="1">
    <citation type="journal article" date="2013" name="Nat. Genet.">
        <title>The draft genomes of soft-shell turtle and green sea turtle yield insights into the development and evolution of the turtle-specific body plan.</title>
        <authorList>
            <person name="Wang Z."/>
            <person name="Pascual-Anaya J."/>
            <person name="Zadissa A."/>
            <person name="Li W."/>
            <person name="Niimura Y."/>
            <person name="Huang Z."/>
            <person name="Li C."/>
            <person name="White S."/>
            <person name="Xiong Z."/>
            <person name="Fang D."/>
            <person name="Wang B."/>
            <person name="Ming Y."/>
            <person name="Chen Y."/>
            <person name="Zheng Y."/>
            <person name="Kuraku S."/>
            <person name="Pignatelli M."/>
            <person name="Herrero J."/>
            <person name="Beal K."/>
            <person name="Nozawa M."/>
            <person name="Li Q."/>
            <person name="Wang J."/>
            <person name="Zhang H."/>
            <person name="Yu L."/>
            <person name="Shigenobu S."/>
            <person name="Wang J."/>
            <person name="Liu J."/>
            <person name="Flicek P."/>
            <person name="Searle S."/>
            <person name="Wang J."/>
            <person name="Kuratani S."/>
            <person name="Yin Y."/>
            <person name="Aken B."/>
            <person name="Zhang G."/>
            <person name="Irie N."/>
        </authorList>
    </citation>
    <scope>NUCLEOTIDE SEQUENCE [LARGE SCALE GENOMIC DNA]</scope>
</reference>
<organism evidence="2 3">
    <name type="scientific">Chelonia mydas</name>
    <name type="common">Green sea-turtle</name>
    <name type="synonym">Chelonia agassizi</name>
    <dbReference type="NCBI Taxonomy" id="8469"/>
    <lineage>
        <taxon>Eukaryota</taxon>
        <taxon>Metazoa</taxon>
        <taxon>Chordata</taxon>
        <taxon>Craniata</taxon>
        <taxon>Vertebrata</taxon>
        <taxon>Euteleostomi</taxon>
        <taxon>Archelosauria</taxon>
        <taxon>Testudinata</taxon>
        <taxon>Testudines</taxon>
        <taxon>Cryptodira</taxon>
        <taxon>Durocryptodira</taxon>
        <taxon>Americhelydia</taxon>
        <taxon>Chelonioidea</taxon>
        <taxon>Cheloniidae</taxon>
        <taxon>Chelonia</taxon>
    </lineage>
</organism>
<dbReference type="Proteomes" id="UP000031443">
    <property type="component" value="Unassembled WGS sequence"/>
</dbReference>
<feature type="region of interest" description="Disordered" evidence="1">
    <location>
        <begin position="1"/>
        <end position="27"/>
    </location>
</feature>
<sequence>MNAWRQTMSEYRKAQNEHKESWRAEEPQHLEAHLEDKLGKSCSRLERESSRCTGELYPSCTIYQGQLCH</sequence>
<gene>
    <name evidence="2" type="ORF">UY3_07984</name>
</gene>
<name>M7C348_CHEMY</name>
<keyword evidence="3" id="KW-1185">Reference proteome</keyword>
<evidence type="ECO:0000256" key="1">
    <source>
        <dbReference type="SAM" id="MobiDB-lite"/>
    </source>
</evidence>
<proteinExistence type="predicted"/>
<evidence type="ECO:0000313" key="3">
    <source>
        <dbReference type="Proteomes" id="UP000031443"/>
    </source>
</evidence>
<evidence type="ECO:0000313" key="2">
    <source>
        <dbReference type="EMBL" id="EMP34847.1"/>
    </source>
</evidence>
<protein>
    <submittedName>
        <fullName evidence="2">Uncharacterized protein</fullName>
    </submittedName>
</protein>
<accession>M7C348</accession>
<dbReference type="AlphaFoldDB" id="M7C348"/>